<feature type="region of interest" description="Disordered" evidence="1">
    <location>
        <begin position="51"/>
        <end position="80"/>
    </location>
</feature>
<evidence type="ECO:0000256" key="1">
    <source>
        <dbReference type="SAM" id="MobiDB-lite"/>
    </source>
</evidence>
<dbReference type="RefSeq" id="WP_166277774.1">
    <property type="nucleotide sequence ID" value="NZ_JTHE03000109.1"/>
</dbReference>
<reference evidence="2 3" key="1">
    <citation type="journal article" date="2015" name="Genome Announc.">
        <title>Draft Genome Sequence of Filamentous Marine Cyanobacterium Lyngbya confervoides Strain BDU141951.</title>
        <authorList>
            <person name="Chandrababunaidu M.M."/>
            <person name="Sen D."/>
            <person name="Tripathy S."/>
        </authorList>
    </citation>
    <scope>NUCLEOTIDE SEQUENCE [LARGE SCALE GENOMIC DNA]</scope>
    <source>
        <strain evidence="2 3">BDU141951</strain>
    </source>
</reference>
<keyword evidence="3" id="KW-1185">Reference proteome</keyword>
<dbReference type="Proteomes" id="UP000031561">
    <property type="component" value="Unassembled WGS sequence"/>
</dbReference>
<evidence type="ECO:0000313" key="3">
    <source>
        <dbReference type="Proteomes" id="UP000031561"/>
    </source>
</evidence>
<accession>A0ABD4T9C5</accession>
<name>A0ABD4T9C5_9CYAN</name>
<proteinExistence type="predicted"/>
<evidence type="ECO:0000313" key="2">
    <source>
        <dbReference type="EMBL" id="MCM1985065.1"/>
    </source>
</evidence>
<protein>
    <submittedName>
        <fullName evidence="2">Uncharacterized protein</fullName>
    </submittedName>
</protein>
<organism evidence="2 3">
    <name type="scientific">Lyngbya confervoides BDU141951</name>
    <dbReference type="NCBI Taxonomy" id="1574623"/>
    <lineage>
        <taxon>Bacteria</taxon>
        <taxon>Bacillati</taxon>
        <taxon>Cyanobacteriota</taxon>
        <taxon>Cyanophyceae</taxon>
        <taxon>Oscillatoriophycideae</taxon>
        <taxon>Oscillatoriales</taxon>
        <taxon>Microcoleaceae</taxon>
        <taxon>Lyngbya</taxon>
    </lineage>
</organism>
<dbReference type="AlphaFoldDB" id="A0ABD4T9C5"/>
<sequence length="107" mass="11980">MSKQFVLRPWWQSTLTLLWISGFGLLALSSSPLLRRPLTRLVRSWIRLDAPASSSSTRARGSDDILRRPPSVPLTPLSDEQMERSRMTLIQDGGLSPLEAEVLLPTP</sequence>
<dbReference type="EMBL" id="JTHE03000109">
    <property type="protein sequence ID" value="MCM1985065.1"/>
    <property type="molecule type" value="Genomic_DNA"/>
</dbReference>
<gene>
    <name evidence="2" type="ORF">QQ91_0019780</name>
</gene>
<comment type="caution">
    <text evidence="2">The sequence shown here is derived from an EMBL/GenBank/DDBJ whole genome shotgun (WGS) entry which is preliminary data.</text>
</comment>